<dbReference type="FunFam" id="2.60.40.10:FF:000119">
    <property type="entry name" value="Sallimus, isoform P"/>
    <property type="match status" value="2"/>
</dbReference>
<dbReference type="PANTHER" id="PTHR47633">
    <property type="entry name" value="IMMUNOGLOBULIN"/>
    <property type="match status" value="1"/>
</dbReference>
<dbReference type="SMART" id="SM00409">
    <property type="entry name" value="IG"/>
    <property type="match status" value="3"/>
</dbReference>
<dbReference type="InterPro" id="IPR007110">
    <property type="entry name" value="Ig-like_dom"/>
</dbReference>
<dbReference type="InterPro" id="IPR013098">
    <property type="entry name" value="Ig_I-set"/>
</dbReference>
<dbReference type="InterPro" id="IPR003599">
    <property type="entry name" value="Ig_sub"/>
</dbReference>
<dbReference type="OrthoDB" id="6612025at2759"/>
<name>A0A8J4YG89_CHIOP</name>
<feature type="domain" description="Ig-like" evidence="1">
    <location>
        <begin position="264"/>
        <end position="354"/>
    </location>
</feature>
<feature type="domain" description="Ig-like" evidence="1">
    <location>
        <begin position="402"/>
        <end position="486"/>
    </location>
</feature>
<dbReference type="InterPro" id="IPR036179">
    <property type="entry name" value="Ig-like_dom_sf"/>
</dbReference>
<sequence length="486" mass="54671">MEGQRAHYECRVVPIGDANMRFEWYCNGVELKMGTRFTTRHDFGYVTLDIMHCVPEDSGVYMCKAINKAGEAVSSVSTRVIAKGSILGDALHPGWETIKLREAQWNRVPETPMSPEHQEPPMFTKHLESHERLQEGGNLLLEGQVQPARDPNLSIEWFKNGVQLPTGTGGIVGSYNEGTRCRSTFDFGHVTLDISGLRESDSGIYTCKAVNRVGEAVSTCNIKVFDRHWLIGDSIHPDAMKKIGELETPKTETVTTKEPVFEIPMFISHLNDVENTEGDNAHFECRVEPSRDPTMKIDWSINGKPLRAATRYAAQYDFGFVSLDCTHCYAEDSGVYTCRATNSKGSASTSGTLKCISKANLYFDTQHPQGRAGLEKVEEAERAYWAKYQKEASEAEVSFAKPFFTRPLQPSFSLNENQALHMEANVEPKQDPDLKIEWFLNGKVLEQAHRYKTTYDFGLVTLDLDDAYDRDQGIYTCRAFNKVGEV</sequence>
<feature type="domain" description="Ig-like" evidence="1">
    <location>
        <begin position="1"/>
        <end position="81"/>
    </location>
</feature>
<comment type="caution">
    <text evidence="2">The sequence shown here is derived from an EMBL/GenBank/DDBJ whole genome shotgun (WGS) entry which is preliminary data.</text>
</comment>
<organism evidence="2 3">
    <name type="scientific">Chionoecetes opilio</name>
    <name type="common">Atlantic snow crab</name>
    <name type="synonym">Cancer opilio</name>
    <dbReference type="NCBI Taxonomy" id="41210"/>
    <lineage>
        <taxon>Eukaryota</taxon>
        <taxon>Metazoa</taxon>
        <taxon>Ecdysozoa</taxon>
        <taxon>Arthropoda</taxon>
        <taxon>Crustacea</taxon>
        <taxon>Multicrustacea</taxon>
        <taxon>Malacostraca</taxon>
        <taxon>Eumalacostraca</taxon>
        <taxon>Eucarida</taxon>
        <taxon>Decapoda</taxon>
        <taxon>Pleocyemata</taxon>
        <taxon>Brachyura</taxon>
        <taxon>Eubrachyura</taxon>
        <taxon>Majoidea</taxon>
        <taxon>Majidae</taxon>
        <taxon>Chionoecetes</taxon>
    </lineage>
</organism>
<proteinExistence type="predicted"/>
<accession>A0A8J4YG89</accession>
<evidence type="ECO:0000313" key="3">
    <source>
        <dbReference type="Proteomes" id="UP000770661"/>
    </source>
</evidence>
<reference evidence="2" key="1">
    <citation type="submission" date="2020-07" db="EMBL/GenBank/DDBJ databases">
        <title>The High-quality genome of the commercially important snow crab, Chionoecetes opilio.</title>
        <authorList>
            <person name="Jeong J.-H."/>
            <person name="Ryu S."/>
        </authorList>
    </citation>
    <scope>NUCLEOTIDE SEQUENCE</scope>
    <source>
        <strain evidence="2">MADBK_172401_WGS</strain>
        <tissue evidence="2">Digestive gland</tissue>
    </source>
</reference>
<evidence type="ECO:0000259" key="1">
    <source>
        <dbReference type="PROSITE" id="PS50835"/>
    </source>
</evidence>
<feature type="domain" description="Ig-like" evidence="1">
    <location>
        <begin position="121"/>
        <end position="218"/>
    </location>
</feature>
<protein>
    <submittedName>
        <fullName evidence="2">Titin</fullName>
    </submittedName>
</protein>
<dbReference type="Gene3D" id="2.60.40.10">
    <property type="entry name" value="Immunoglobulins"/>
    <property type="match status" value="4"/>
</dbReference>
<dbReference type="CDD" id="cd00096">
    <property type="entry name" value="Ig"/>
    <property type="match status" value="1"/>
</dbReference>
<dbReference type="Proteomes" id="UP000770661">
    <property type="component" value="Unassembled WGS sequence"/>
</dbReference>
<dbReference type="SUPFAM" id="SSF48726">
    <property type="entry name" value="Immunoglobulin"/>
    <property type="match status" value="4"/>
</dbReference>
<gene>
    <name evidence="2" type="primary">sls_1</name>
    <name evidence="2" type="ORF">GWK47_043378</name>
</gene>
<dbReference type="InterPro" id="IPR003598">
    <property type="entry name" value="Ig_sub2"/>
</dbReference>
<dbReference type="Pfam" id="PF07679">
    <property type="entry name" value="I-set"/>
    <property type="match status" value="4"/>
</dbReference>
<dbReference type="FunFam" id="2.60.40.10:FF:000962">
    <property type="entry name" value="titin isoform X1"/>
    <property type="match status" value="2"/>
</dbReference>
<dbReference type="InterPro" id="IPR013783">
    <property type="entry name" value="Ig-like_fold"/>
</dbReference>
<evidence type="ECO:0000313" key="2">
    <source>
        <dbReference type="EMBL" id="KAG0723051.1"/>
    </source>
</evidence>
<keyword evidence="3" id="KW-1185">Reference proteome</keyword>
<dbReference type="SMART" id="SM00408">
    <property type="entry name" value="IGc2"/>
    <property type="match status" value="3"/>
</dbReference>
<dbReference type="AlphaFoldDB" id="A0A8J4YG89"/>
<dbReference type="PANTHER" id="PTHR47633:SF4">
    <property type="entry name" value="MYOPALLADIN ISOFORM X1"/>
    <property type="match status" value="1"/>
</dbReference>
<dbReference type="PROSITE" id="PS50835">
    <property type="entry name" value="IG_LIKE"/>
    <property type="match status" value="4"/>
</dbReference>
<dbReference type="EMBL" id="JACEEZ010008722">
    <property type="protein sequence ID" value="KAG0723051.1"/>
    <property type="molecule type" value="Genomic_DNA"/>
</dbReference>